<proteinExistence type="predicted"/>
<accession>A0ABN6EBF0</accession>
<reference evidence="1 2" key="1">
    <citation type="submission" date="2021-02" db="EMBL/GenBank/DDBJ databases">
        <title>Cotonvirus japonicus, which uses Golgi apparatus of host cells for its virion factory, phylogenetically links tailed tupanvirus and icosahedral mimivirus.</title>
        <authorList>
            <person name="Takahashi H."/>
            <person name="Fukaya S."/>
            <person name="Song C."/>
            <person name="Murata K."/>
            <person name="Takemura M."/>
        </authorList>
    </citation>
    <scope>NUCLEOTIDE SEQUENCE [LARGE SCALE GENOMIC DNA]</scope>
</reference>
<evidence type="ECO:0000313" key="2">
    <source>
        <dbReference type="Proteomes" id="UP001321479"/>
    </source>
</evidence>
<dbReference type="Proteomes" id="UP001321479">
    <property type="component" value="Segment"/>
</dbReference>
<evidence type="ECO:0000313" key="1">
    <source>
        <dbReference type="EMBL" id="BCS82900.1"/>
    </source>
</evidence>
<dbReference type="EMBL" id="AP024483">
    <property type="protein sequence ID" value="BCS82900.1"/>
    <property type="molecule type" value="Genomic_DNA"/>
</dbReference>
<keyword evidence="2" id="KW-1185">Reference proteome</keyword>
<dbReference type="RefSeq" id="YP_010841508.1">
    <property type="nucleotide sequence ID" value="NC_079139.1"/>
</dbReference>
<organism evidence="1 2">
    <name type="scientific">Cotonvirus japonicus</name>
    <dbReference type="NCBI Taxonomy" id="2811091"/>
    <lineage>
        <taxon>Viruses</taxon>
        <taxon>Varidnaviria</taxon>
        <taxon>Bamfordvirae</taxon>
        <taxon>Nucleocytoviricota</taxon>
        <taxon>Megaviricetes</taxon>
        <taxon>Imitervirales</taxon>
        <taxon>Mimiviridae</taxon>
        <taxon>Megamimivirinae</taxon>
        <taxon>Cotonvirus</taxon>
        <taxon>Cotonvirus japonicum</taxon>
    </lineage>
</organism>
<evidence type="ECO:0008006" key="3">
    <source>
        <dbReference type="Google" id="ProtNLM"/>
    </source>
</evidence>
<dbReference type="GeneID" id="80558105"/>
<sequence>MEWLKNICSAPINFGIDKANYVITNAIMYIFNLYGKRLLKTESDKIIKYTENVNSENLFYLYPLHLREIEQDFLFNTLSIENGIIEDLVIRVPWKSVLTTSTNIDISCIKLSAFIKRKEIIDITQDISSYFYNNSVTEINDIISTYKEINALLTRYFTNINLNIGTVIINLENHLKIVLNNIHYNQNNITIDSINIYSFTKDNDKLFNVNNCSLNLENNSFKIKELCVNPLIINDFPIIYLEDSHDEFNYKIFIEKFTMDDLLAENLEIFMNQENIIINNISTISVQGLFIIKINSNNNILNIDINNNTCDIFYPIQCKISNINKITQWFNEQFVFIDELKQKFISINNNIGENKNLCVRGLKLCVLHEQDVIDISINEILSGTNIELFNVEIDYDGIKVNINNFIVKEKQLIFNNIIITKSKIKFSSGKIIYDYQNDNIVSFYKTTTTNIIELTDLTKQIITIIKNKIEPDENPTIKKSSIIINIYDSCTKYSISNINFDIIVHNAIIYLSDRRVTNILLDLIMNDYLIISTNILNITSDDINITTLKIYMDPIIFDQINYLFGILTPEHIKTNEYEQNIPQNVLEKIQDALSNTIVSTNINEFEKSITDITSGIINNFINENQSMDPFVKILTDSIHNLEEIIFDDYQNIIPENNTNIIQLKIESMHVNLFDKMAKYFSKEKYPVLLCLIMRNLLLEKNSVMENYVSDNIIIQTITDIEQKNSQNVKTTYNVNVNKIAVIDVNSKDLMWKYFIKFSDKSLRSVPVDKQINQNVIQFTLITQNDTIKCDLKISPFIANIKEETLIRLLAFVSNNHHTHNNKPIFIEKFNISEINATINYYPIIFKKIDNNTSNLSIKDFKIIIPKQNFKNINGFGKLIEAFIANLEKYINTKNVLQFIPNINIIKPYAMPVSRMLTIINNYLQYSKNKKRLRKITQNINYNMGILSHVLANNLKQIFTDIY</sequence>
<protein>
    <recommendedName>
        <fullName evidence="3">Chorein N-terminal domain-containing protein</fullName>
    </recommendedName>
</protein>
<name>A0ABN6EBF0_9VIRU</name>